<dbReference type="EMBL" id="JAQMLV010000010">
    <property type="protein sequence ID" value="MDB8745011.1"/>
    <property type="molecule type" value="Genomic_DNA"/>
</dbReference>
<dbReference type="InterPro" id="IPR026906">
    <property type="entry name" value="LRR_5"/>
</dbReference>
<name>A0AAW6E8A3_9FIRM</name>
<dbReference type="InterPro" id="IPR032675">
    <property type="entry name" value="LRR_dom_sf"/>
</dbReference>
<accession>A0AAW6E8A3</accession>
<evidence type="ECO:0000313" key="2">
    <source>
        <dbReference type="EMBL" id="MDB8745011.1"/>
    </source>
</evidence>
<dbReference type="Proteomes" id="UP001211015">
    <property type="component" value="Unassembled WGS sequence"/>
</dbReference>
<proteinExistence type="predicted"/>
<feature type="region of interest" description="Disordered" evidence="1">
    <location>
        <begin position="150"/>
        <end position="170"/>
    </location>
</feature>
<protein>
    <submittedName>
        <fullName evidence="2">Leucine-rich repeat domain-containing protein</fullName>
    </submittedName>
</protein>
<dbReference type="AlphaFoldDB" id="A0AAW6E8A3"/>
<evidence type="ECO:0000313" key="3">
    <source>
        <dbReference type="Proteomes" id="UP001211015"/>
    </source>
</evidence>
<evidence type="ECO:0000256" key="1">
    <source>
        <dbReference type="SAM" id="MobiDB-lite"/>
    </source>
</evidence>
<organism evidence="2 3">
    <name type="scientific">Ruminococcus bicirculans</name>
    <name type="common">ex Wegman et al. 2014</name>
    <dbReference type="NCBI Taxonomy" id="1160721"/>
    <lineage>
        <taxon>Bacteria</taxon>
        <taxon>Bacillati</taxon>
        <taxon>Bacillota</taxon>
        <taxon>Clostridia</taxon>
        <taxon>Eubacteriales</taxon>
        <taxon>Oscillospiraceae</taxon>
        <taxon>Ruminococcus</taxon>
    </lineage>
</organism>
<gene>
    <name evidence="2" type="ORF">PNU62_08295</name>
</gene>
<dbReference type="Gene3D" id="3.80.10.10">
    <property type="entry name" value="Ribonuclease Inhibitor"/>
    <property type="match status" value="1"/>
</dbReference>
<sequence>MEKTFTFDMASKAYADYILNSKDRYAPLIVEIPEGIEDIEPLAFDMMPLTSVKFPSTMTEISNGAFGESTLKKVEIPGNIKKICGSAFSEIFGMEELILHEGVEEIGSQAFFMCHNLETPIVIPKSVKKIGTDAFWGLYGSPVLKFEGDPNDVEFESEENREEYLSEGDD</sequence>
<dbReference type="Pfam" id="PF13306">
    <property type="entry name" value="LRR_5"/>
    <property type="match status" value="1"/>
</dbReference>
<reference evidence="2" key="1">
    <citation type="submission" date="2023-01" db="EMBL/GenBank/DDBJ databases">
        <title>Human gut microbiome strain richness.</title>
        <authorList>
            <person name="Chen-Liaw A."/>
        </authorList>
    </citation>
    <scope>NUCLEOTIDE SEQUENCE</scope>
    <source>
        <strain evidence="2">1001275st1_F4_1001275B_160808</strain>
    </source>
</reference>
<comment type="caution">
    <text evidence="2">The sequence shown here is derived from an EMBL/GenBank/DDBJ whole genome shotgun (WGS) entry which is preliminary data.</text>
</comment>
<dbReference type="RefSeq" id="WP_181984109.1">
    <property type="nucleotide sequence ID" value="NZ_CAKVXH010000018.1"/>
</dbReference>